<evidence type="ECO:0000313" key="1">
    <source>
        <dbReference type="EMBL" id="KAA0676738.1"/>
    </source>
</evidence>
<dbReference type="Proteomes" id="UP000476837">
    <property type="component" value="Unassembled WGS sequence"/>
</dbReference>
<organism evidence="1 2">
    <name type="scientific">Azospirillum brasilense</name>
    <dbReference type="NCBI Taxonomy" id="192"/>
    <lineage>
        <taxon>Bacteria</taxon>
        <taxon>Pseudomonadati</taxon>
        <taxon>Pseudomonadota</taxon>
        <taxon>Alphaproteobacteria</taxon>
        <taxon>Rhodospirillales</taxon>
        <taxon>Azospirillaceae</taxon>
        <taxon>Azospirillum</taxon>
    </lineage>
</organism>
<reference evidence="1 2" key="1">
    <citation type="submission" date="2018-07" db="EMBL/GenBank/DDBJ databases">
        <title>Genome sequence of Roseomonas fauriae ATCC 49958.</title>
        <authorList>
            <person name="Sant'Anna F.H."/>
            <person name="Baldani J.I."/>
            <person name="Zilli J.E."/>
            <person name="Reis V.M."/>
            <person name="Hartmann A."/>
            <person name="Cruz L."/>
            <person name="de Souza E.M."/>
            <person name="de Oliveira Pedrosa F."/>
            <person name="Passaglia L.M.P."/>
        </authorList>
    </citation>
    <scope>NUCLEOTIDE SEQUENCE [LARGE SCALE GENOMIC DNA]</scope>
    <source>
        <strain evidence="1 2">ATCC 49958</strain>
    </source>
</reference>
<accession>A0A6L3ARP4</accession>
<dbReference type="AlphaFoldDB" id="A0A6L3ARP4"/>
<gene>
    <name evidence="1" type="ORF">DS837_30375</name>
</gene>
<sequence length="178" mass="19361">MMERPSGYYWVRLNASDDWEPARWNAENASWQLLGGDIELEHCDPAEIGDPVMPAARTPTGSASAEPVGARDQKSRWTTSLTDLDSIGIADALRRDAGVDVTPESLEILAVAPALEQGFNLDTFIVAVHAGGRRFALCGREIGWSILSPTELIDEAAEIDRAVEMTLAVIRAVTQREA</sequence>
<dbReference type="EMBL" id="QOKV01000041">
    <property type="protein sequence ID" value="KAA0676738.1"/>
    <property type="molecule type" value="Genomic_DNA"/>
</dbReference>
<proteinExistence type="predicted"/>
<protein>
    <submittedName>
        <fullName evidence="1">Uncharacterized protein</fullName>
    </submittedName>
</protein>
<evidence type="ECO:0000313" key="2">
    <source>
        <dbReference type="Proteomes" id="UP000476837"/>
    </source>
</evidence>
<name>A0A6L3ARP4_AZOBR</name>
<dbReference type="RefSeq" id="WP_149168185.1">
    <property type="nucleotide sequence ID" value="NZ_QOKV01000041.1"/>
</dbReference>
<comment type="caution">
    <text evidence="1">The sequence shown here is derived from an EMBL/GenBank/DDBJ whole genome shotgun (WGS) entry which is preliminary data.</text>
</comment>